<accession>A0A553IIK3</accession>
<dbReference type="Proteomes" id="UP000315938">
    <property type="component" value="Unassembled WGS sequence"/>
</dbReference>
<reference evidence="1 2" key="1">
    <citation type="submission" date="2019-07" db="EMBL/GenBank/DDBJ databases">
        <title>Genome sequence of Acholeplasma laidlawii strain with increased resistance to erythromycin.</title>
        <authorList>
            <person name="Medvedeva E.S."/>
            <person name="Baranova N.B."/>
            <person name="Siniagina M.N."/>
            <person name="Mouzykantov A."/>
            <person name="Chernova O.A."/>
            <person name="Chernov V.M."/>
        </authorList>
    </citation>
    <scope>NUCLEOTIDE SEQUENCE [LARGE SCALE GENOMIC DNA]</scope>
    <source>
        <strain evidence="1 2">PG8REry</strain>
    </source>
</reference>
<name>A0A553IIK3_ACHLA</name>
<dbReference type="AlphaFoldDB" id="A0A553IIK3"/>
<evidence type="ECO:0000313" key="1">
    <source>
        <dbReference type="EMBL" id="TRY00035.1"/>
    </source>
</evidence>
<dbReference type="EMBL" id="VKID01000001">
    <property type="protein sequence ID" value="TRY00035.1"/>
    <property type="molecule type" value="Genomic_DNA"/>
</dbReference>
<comment type="caution">
    <text evidence="1">The sequence shown here is derived from an EMBL/GenBank/DDBJ whole genome shotgun (WGS) entry which is preliminary data.</text>
</comment>
<dbReference type="PROSITE" id="PS51257">
    <property type="entry name" value="PROKAR_LIPOPROTEIN"/>
    <property type="match status" value="1"/>
</dbReference>
<proteinExistence type="predicted"/>
<evidence type="ECO:0000313" key="2">
    <source>
        <dbReference type="Proteomes" id="UP000315938"/>
    </source>
</evidence>
<evidence type="ECO:0008006" key="3">
    <source>
        <dbReference type="Google" id="ProtNLM"/>
    </source>
</evidence>
<protein>
    <recommendedName>
        <fullName evidence="3">Lipoprotein</fullName>
    </recommendedName>
</protein>
<dbReference type="GeneID" id="41338695"/>
<dbReference type="RefSeq" id="WP_012242464.1">
    <property type="nucleotide sequence ID" value="NZ_JACAOE010000001.1"/>
</dbReference>
<organism evidence="1 2">
    <name type="scientific">Acholeplasma laidlawii</name>
    <dbReference type="NCBI Taxonomy" id="2148"/>
    <lineage>
        <taxon>Bacteria</taxon>
        <taxon>Bacillati</taxon>
        <taxon>Mycoplasmatota</taxon>
        <taxon>Mollicutes</taxon>
        <taxon>Acholeplasmatales</taxon>
        <taxon>Acholeplasmataceae</taxon>
        <taxon>Acholeplasma</taxon>
    </lineage>
</organism>
<sequence length="173" mass="19519">MRNIFKKVTMMGIIITCLGFFSGCSTGIKEQSVSDMIELHTWHFTSGIRNNAIKVKHTDNTVFECTVDKGYLVISNDDSGKNVIIESGETIYWTPYDDKLATWTDLAYVQIVLKDEDNIIGYAIIEIKQNPEYGLNYDAEILKSVVFPKVNGQYQSITEEDVNTAMASIIAER</sequence>
<gene>
    <name evidence="1" type="ORF">FNV44_03040</name>
</gene>